<evidence type="ECO:0000313" key="8">
    <source>
        <dbReference type="Proteomes" id="UP001164743"/>
    </source>
</evidence>
<feature type="region of interest" description="Disordered" evidence="6">
    <location>
        <begin position="97"/>
        <end position="125"/>
    </location>
</feature>
<dbReference type="RefSeq" id="XP_053019271.1">
    <property type="nucleotide sequence ID" value="XM_053168020.1"/>
</dbReference>
<evidence type="ECO:0000256" key="3">
    <source>
        <dbReference type="ARBA" id="ARBA00008105"/>
    </source>
</evidence>
<dbReference type="InterPro" id="IPR007144">
    <property type="entry name" value="SSU_processome_Utp11"/>
</dbReference>
<evidence type="ECO:0000313" key="7">
    <source>
        <dbReference type="EMBL" id="WAQ83716.1"/>
    </source>
</evidence>
<keyword evidence="5" id="KW-0539">Nucleus</keyword>
<accession>A0ABY7CET1</accession>
<evidence type="ECO:0000256" key="2">
    <source>
        <dbReference type="ARBA" id="ARBA00004604"/>
    </source>
</evidence>
<evidence type="ECO:0000256" key="4">
    <source>
        <dbReference type="ARBA" id="ARBA00022552"/>
    </source>
</evidence>
<sequence>MQPTKQPLKLPRVTYQQSKMSFPLVEDIYSIVPLPFVQEVPVPASLEDRPNALRLVRYLGGRPPPLPSNPYTFTIPGHTLKHAQDFAHAMEGTVRWTTQKQKPDKHLPQSSSAVKAGPGRPTTNRFKLEFKCPRAGHAIRPVNSRKTHDSQKIGCTARFTISHHITTNTLRVFWLNRNQAPPGLTRRISHNPALLTEPNHQAQPTTMARFKLDVQKRQHRERSQPLARQRLGLLEKHADYVKRAKDYNSKKDRLQKLRLKASLKNQDEFYFKMINSKTVKGVHYNDKTNTPLDNSLVKLLKTQDFNYIKTCRAIEERKITKIKDRLGPMIIRVQSEDSGGSSDLQEKAIQLINQSITATHAKNTANSDQAGSELDHDDQALVKPGKKTIFVDSVEEVKNFSITSLGKKTKKDKAQSTSKSITKKESQTKGAFTEEFSDGEDQLTPDPEKHMQKLMVELQTRLTRLRVLQTAEREMELKRSLMGKGSKFLKFRPSSQKLRQDGLVNGRDLSWYDKLDRNQIVEDELERERLEKANSGIKTGAQVWKWKQERKK</sequence>
<organism evidence="7 8">
    <name type="scientific">Puccinia triticina</name>
    <dbReference type="NCBI Taxonomy" id="208348"/>
    <lineage>
        <taxon>Eukaryota</taxon>
        <taxon>Fungi</taxon>
        <taxon>Dikarya</taxon>
        <taxon>Basidiomycota</taxon>
        <taxon>Pucciniomycotina</taxon>
        <taxon>Pucciniomycetes</taxon>
        <taxon>Pucciniales</taxon>
        <taxon>Pucciniaceae</taxon>
        <taxon>Puccinia</taxon>
    </lineage>
</organism>
<feature type="region of interest" description="Disordered" evidence="6">
    <location>
        <begin position="406"/>
        <end position="445"/>
    </location>
</feature>
<protein>
    <recommendedName>
        <fullName evidence="9">U3 small nucleolar RNA-associated protein 11</fullName>
    </recommendedName>
</protein>
<evidence type="ECO:0008006" key="9">
    <source>
        <dbReference type="Google" id="ProtNLM"/>
    </source>
</evidence>
<evidence type="ECO:0000256" key="6">
    <source>
        <dbReference type="SAM" id="MobiDB-lite"/>
    </source>
</evidence>
<dbReference type="Proteomes" id="UP001164743">
    <property type="component" value="Chromosome 4A"/>
</dbReference>
<proteinExistence type="inferred from homology"/>
<comment type="subcellular location">
    <subcellularLocation>
        <location evidence="2">Nucleus</location>
        <location evidence="2">Nucleolus</location>
    </subcellularLocation>
</comment>
<name>A0ABY7CET1_9BASI</name>
<comment type="function">
    <text evidence="1">Involved in nucleolar processing of pre-18S ribosomal RNA.</text>
</comment>
<keyword evidence="8" id="KW-1185">Reference proteome</keyword>
<dbReference type="EMBL" id="CP110424">
    <property type="protein sequence ID" value="WAQ83716.1"/>
    <property type="molecule type" value="Genomic_DNA"/>
</dbReference>
<comment type="similarity">
    <text evidence="3">Belongs to the UTP11 family.</text>
</comment>
<dbReference type="PANTHER" id="PTHR12838">
    <property type="entry name" value="U3 SMALL NUCLEOLAR RNA-ASSOCIATED PROTEIN 11"/>
    <property type="match status" value="1"/>
</dbReference>
<dbReference type="Pfam" id="PF03998">
    <property type="entry name" value="Utp11"/>
    <property type="match status" value="1"/>
</dbReference>
<dbReference type="GeneID" id="77808915"/>
<gene>
    <name evidence="7" type="ORF">PtA15_4A164</name>
</gene>
<evidence type="ECO:0000256" key="5">
    <source>
        <dbReference type="ARBA" id="ARBA00023242"/>
    </source>
</evidence>
<keyword evidence="4" id="KW-0698">rRNA processing</keyword>
<evidence type="ECO:0000256" key="1">
    <source>
        <dbReference type="ARBA" id="ARBA00004099"/>
    </source>
</evidence>
<dbReference type="PANTHER" id="PTHR12838:SF0">
    <property type="entry name" value="U3 SMALL NUCLEOLAR RNA-ASSOCIATED PROTEIN 11-RELATED"/>
    <property type="match status" value="1"/>
</dbReference>
<reference evidence="7" key="1">
    <citation type="submission" date="2022-10" db="EMBL/GenBank/DDBJ databases">
        <title>Puccinia triticina Genome sequencing and assembly.</title>
        <authorList>
            <person name="Li C."/>
        </authorList>
    </citation>
    <scope>NUCLEOTIDE SEQUENCE</scope>
    <source>
        <strain evidence="7">Pt15</strain>
    </source>
</reference>